<protein>
    <submittedName>
        <fullName evidence="5">Uncharacterized protein</fullName>
    </submittedName>
</protein>
<dbReference type="GO" id="GO:1990904">
    <property type="term" value="C:ribonucleoprotein complex"/>
    <property type="evidence" value="ECO:0007669"/>
    <property type="project" value="UniProtKB-KW"/>
</dbReference>
<dbReference type="GO" id="GO:0005840">
    <property type="term" value="C:ribosome"/>
    <property type="evidence" value="ECO:0007669"/>
    <property type="project" value="UniProtKB-KW"/>
</dbReference>
<keyword evidence="3" id="KW-0687">Ribonucleoprotein</keyword>
<dbReference type="InterPro" id="IPR000271">
    <property type="entry name" value="Ribosomal_bL34"/>
</dbReference>
<dbReference type="AlphaFoldDB" id="A0A3Q1E8Y5"/>
<dbReference type="GeneTree" id="ENSGT00940000179591"/>
<dbReference type="Gene3D" id="1.10.287.3980">
    <property type="match status" value="1"/>
</dbReference>
<comment type="similarity">
    <text evidence="1">Belongs to the bacterial ribosomal protein bL34 family.</text>
</comment>
<evidence type="ECO:0000313" key="6">
    <source>
        <dbReference type="Proteomes" id="UP000257200"/>
    </source>
</evidence>
<reference evidence="5" key="2">
    <citation type="submission" date="2025-09" db="UniProtKB">
        <authorList>
            <consortium name="Ensembl"/>
        </authorList>
    </citation>
    <scope>IDENTIFICATION</scope>
</reference>
<keyword evidence="2" id="KW-0689">Ribosomal protein</keyword>
<feature type="signal peptide" evidence="4">
    <location>
        <begin position="1"/>
        <end position="23"/>
    </location>
</feature>
<evidence type="ECO:0000256" key="2">
    <source>
        <dbReference type="ARBA" id="ARBA00022980"/>
    </source>
</evidence>
<evidence type="ECO:0000256" key="4">
    <source>
        <dbReference type="SAM" id="SignalP"/>
    </source>
</evidence>
<keyword evidence="6" id="KW-1185">Reference proteome</keyword>
<organism evidence="5 6">
    <name type="scientific">Acanthochromis polyacanthus</name>
    <name type="common">spiny chromis</name>
    <dbReference type="NCBI Taxonomy" id="80966"/>
    <lineage>
        <taxon>Eukaryota</taxon>
        <taxon>Metazoa</taxon>
        <taxon>Chordata</taxon>
        <taxon>Craniata</taxon>
        <taxon>Vertebrata</taxon>
        <taxon>Euteleostomi</taxon>
        <taxon>Actinopterygii</taxon>
        <taxon>Neopterygii</taxon>
        <taxon>Teleostei</taxon>
        <taxon>Neoteleostei</taxon>
        <taxon>Acanthomorphata</taxon>
        <taxon>Ovalentaria</taxon>
        <taxon>Pomacentridae</taxon>
        <taxon>Acanthochromis</taxon>
    </lineage>
</organism>
<dbReference type="Pfam" id="PF00468">
    <property type="entry name" value="Ribosomal_L34"/>
    <property type="match status" value="1"/>
</dbReference>
<accession>A0A3Q1E8Y5</accession>
<dbReference type="Ensembl" id="ENSAPOT00000017551.1">
    <property type="protein sequence ID" value="ENSAPOP00000000041.1"/>
    <property type="gene ID" value="ENSAPOG00000001184.1"/>
</dbReference>
<reference evidence="5" key="1">
    <citation type="submission" date="2025-08" db="UniProtKB">
        <authorList>
            <consortium name="Ensembl"/>
        </authorList>
    </citation>
    <scope>IDENTIFICATION</scope>
</reference>
<dbReference type="GO" id="GO:0003735">
    <property type="term" value="F:structural constituent of ribosome"/>
    <property type="evidence" value="ECO:0007669"/>
    <property type="project" value="InterPro"/>
</dbReference>
<keyword evidence="4" id="KW-0732">Signal</keyword>
<dbReference type="GO" id="GO:0006412">
    <property type="term" value="P:translation"/>
    <property type="evidence" value="ECO:0007669"/>
    <property type="project" value="InterPro"/>
</dbReference>
<dbReference type="Proteomes" id="UP000257200">
    <property type="component" value="Unplaced"/>
</dbReference>
<sequence length="100" mass="11287">GLILTSSFSLYSLLSFFFTPASTGTSHLRSFSSSSVPRTAGSGVFQQGPEYHPKNIKHKRTHGWIKKISSHGGIEVLRNHSHIKGSFWKPVRLSRNRCWF</sequence>
<evidence type="ECO:0000313" key="5">
    <source>
        <dbReference type="Ensembl" id="ENSAPOP00000000041.1"/>
    </source>
</evidence>
<name>A0A3Q1E8Y5_9TELE</name>
<evidence type="ECO:0000256" key="1">
    <source>
        <dbReference type="ARBA" id="ARBA00010111"/>
    </source>
</evidence>
<evidence type="ECO:0000256" key="3">
    <source>
        <dbReference type="ARBA" id="ARBA00023274"/>
    </source>
</evidence>
<feature type="chain" id="PRO_5018586263" evidence="4">
    <location>
        <begin position="24"/>
        <end position="100"/>
    </location>
</feature>
<proteinExistence type="inferred from homology"/>